<dbReference type="Pfam" id="PF01232">
    <property type="entry name" value="Mannitol_dh"/>
    <property type="match status" value="1"/>
</dbReference>
<comment type="catalytic activity">
    <reaction evidence="6">
        <text>D-mannitol 1-phosphate + NAD(+) = beta-D-fructose 6-phosphate + NADH + H(+)</text>
        <dbReference type="Rhea" id="RHEA:19661"/>
        <dbReference type="ChEBI" id="CHEBI:15378"/>
        <dbReference type="ChEBI" id="CHEBI:57540"/>
        <dbReference type="ChEBI" id="CHEBI:57634"/>
        <dbReference type="ChEBI" id="CHEBI:57945"/>
        <dbReference type="ChEBI" id="CHEBI:61381"/>
        <dbReference type="EC" id="1.1.1.17"/>
    </reaction>
</comment>
<dbReference type="SUPFAM" id="SSF48179">
    <property type="entry name" value="6-phosphogluconate dehydrogenase C-terminal domain-like"/>
    <property type="match status" value="1"/>
</dbReference>
<keyword evidence="5" id="KW-0520">NAD</keyword>
<dbReference type="GO" id="GO:0008926">
    <property type="term" value="F:mannitol-1-phosphate 5-dehydrogenase activity"/>
    <property type="evidence" value="ECO:0007669"/>
    <property type="project" value="UniProtKB-EC"/>
</dbReference>
<dbReference type="Pfam" id="PF08125">
    <property type="entry name" value="Mannitol_dh_C"/>
    <property type="match status" value="1"/>
</dbReference>
<dbReference type="InterPro" id="IPR036291">
    <property type="entry name" value="NAD(P)-bd_dom_sf"/>
</dbReference>
<dbReference type="InterPro" id="IPR013328">
    <property type="entry name" value="6PGD_dom2"/>
</dbReference>
<sequence>MTISDDLPRLGRSASDAPAPSGAGILHLGLGSFHRAHQAVYTAAALERDGGDWGIVGVASRSRSVVDAMHAQDLRYTVATISPNGTRLSIPGAHTDAYVAADDPQRVVRHLADDGIRVVTLTVTENGYSYAPASQRLDLDDPLVRADLAGEAPRTTIGQLARGLQLRASRGGAPVSVLSCDNLAANGSHTEKLVREFLAELPSGEGAEALAFLDASVSFPSSMVDRIVPATTDRLRAEVSVLLGAIDEVPVPAEPFTMWAIEDRFAGGRPAWEAGGAVFTDEVGRYEQLKVRLLNGTHSLIAYLGALRGAATIPDAIAAGGIEAAARAVLRGEYEPSVQVPSGVDVREYERQLFERWGNSALGHRTSQVGSDGSVKLRQRIPEPALLALASGRMPHLIALTVAGYLSCIAPLPGFDAGPHAEAMTDAAQHRLAELAATASGGRDLASRVIAERQLFGEQLAAETAFIDRVGDLVDTIARHGVDAAIDECVGASAGAARPTTETELR</sequence>
<evidence type="ECO:0000259" key="8">
    <source>
        <dbReference type="Pfam" id="PF08125"/>
    </source>
</evidence>
<evidence type="ECO:0000256" key="2">
    <source>
        <dbReference type="ARBA" id="ARBA00012939"/>
    </source>
</evidence>
<dbReference type="PROSITE" id="PS00974">
    <property type="entry name" value="MANNITOL_DHGENASE"/>
    <property type="match status" value="1"/>
</dbReference>
<dbReference type="InterPro" id="IPR000669">
    <property type="entry name" value="Mannitol_DH"/>
</dbReference>
<evidence type="ECO:0000256" key="6">
    <source>
        <dbReference type="ARBA" id="ARBA00048615"/>
    </source>
</evidence>
<evidence type="ECO:0000256" key="4">
    <source>
        <dbReference type="ARBA" id="ARBA00023002"/>
    </source>
</evidence>
<evidence type="ECO:0000256" key="3">
    <source>
        <dbReference type="ARBA" id="ARBA00016219"/>
    </source>
</evidence>
<keyword evidence="10" id="KW-1185">Reference proteome</keyword>
<dbReference type="OrthoDB" id="271711at2"/>
<proteinExistence type="inferred from homology"/>
<organism evidence="9 10">
    <name type="scientific">Microbacterium radiodurans</name>
    <dbReference type="NCBI Taxonomy" id="661398"/>
    <lineage>
        <taxon>Bacteria</taxon>
        <taxon>Bacillati</taxon>
        <taxon>Actinomycetota</taxon>
        <taxon>Actinomycetes</taxon>
        <taxon>Micrococcales</taxon>
        <taxon>Microbacteriaceae</taxon>
        <taxon>Microbacterium</taxon>
    </lineage>
</organism>
<dbReference type="InterPro" id="IPR013118">
    <property type="entry name" value="Mannitol_DH_C"/>
</dbReference>
<dbReference type="InterPro" id="IPR013131">
    <property type="entry name" value="Mannitol_DH_N"/>
</dbReference>
<comment type="caution">
    <text evidence="9">The sequence shown here is derived from an EMBL/GenBank/DDBJ whole genome shotgun (WGS) entry which is preliminary data.</text>
</comment>
<dbReference type="EMBL" id="VYRZ01000001">
    <property type="protein sequence ID" value="KAA9089672.1"/>
    <property type="molecule type" value="Genomic_DNA"/>
</dbReference>
<dbReference type="RefSeq" id="WP_150418303.1">
    <property type="nucleotide sequence ID" value="NZ_VYRZ01000001.1"/>
</dbReference>
<name>A0A5J5IXX2_9MICO</name>
<dbReference type="SUPFAM" id="SSF51735">
    <property type="entry name" value="NAD(P)-binding Rossmann-fold domains"/>
    <property type="match status" value="1"/>
</dbReference>
<evidence type="ECO:0000313" key="10">
    <source>
        <dbReference type="Proteomes" id="UP000327039"/>
    </source>
</evidence>
<feature type="domain" description="Mannitol dehydrogenase N-terminal" evidence="7">
    <location>
        <begin position="24"/>
        <end position="273"/>
    </location>
</feature>
<dbReference type="InterPro" id="IPR008927">
    <property type="entry name" value="6-PGluconate_DH-like_C_sf"/>
</dbReference>
<dbReference type="GO" id="GO:0019594">
    <property type="term" value="P:mannitol metabolic process"/>
    <property type="evidence" value="ECO:0007669"/>
    <property type="project" value="InterPro"/>
</dbReference>
<evidence type="ECO:0000313" key="9">
    <source>
        <dbReference type="EMBL" id="KAA9089672.1"/>
    </source>
</evidence>
<feature type="domain" description="Mannitol dehydrogenase C-terminal" evidence="8">
    <location>
        <begin position="283"/>
        <end position="476"/>
    </location>
</feature>
<dbReference type="InterPro" id="IPR023027">
    <property type="entry name" value="Mannitol_DH_CS"/>
</dbReference>
<comment type="similarity">
    <text evidence="1">Belongs to the mannitol dehydrogenase family.</text>
</comment>
<dbReference type="PANTHER" id="PTHR43362:SF1">
    <property type="entry name" value="MANNITOL DEHYDROGENASE 2-RELATED"/>
    <property type="match status" value="1"/>
</dbReference>
<protein>
    <recommendedName>
        <fullName evidence="3">Mannitol-1-phosphate 5-dehydrogenase</fullName>
        <ecNumber evidence="2">1.1.1.17</ecNumber>
    </recommendedName>
</protein>
<dbReference type="AlphaFoldDB" id="A0A5J5IXX2"/>
<evidence type="ECO:0000256" key="5">
    <source>
        <dbReference type="ARBA" id="ARBA00023027"/>
    </source>
</evidence>
<dbReference type="Gene3D" id="1.10.1040.10">
    <property type="entry name" value="N-(1-d-carboxylethyl)-l-norvaline Dehydrogenase, domain 2"/>
    <property type="match status" value="1"/>
</dbReference>
<evidence type="ECO:0000256" key="1">
    <source>
        <dbReference type="ARBA" id="ARBA00006541"/>
    </source>
</evidence>
<dbReference type="PRINTS" id="PR00084">
    <property type="entry name" value="MTLDHDRGNASE"/>
</dbReference>
<dbReference type="PANTHER" id="PTHR43362">
    <property type="entry name" value="MANNITOL DEHYDROGENASE DSF1-RELATED"/>
    <property type="match status" value="1"/>
</dbReference>
<gene>
    <name evidence="9" type="ORF">F6B42_04180</name>
</gene>
<reference evidence="10" key="1">
    <citation type="submission" date="2019-09" db="EMBL/GenBank/DDBJ databases">
        <title>Mumia zhuanghuii sp. nov. isolated from the intestinal contents of plateau pika (Ochotona curzoniae) in the Qinghai-Tibet plateau of China.</title>
        <authorList>
            <person name="Tian Z."/>
        </authorList>
    </citation>
    <scope>NUCLEOTIDE SEQUENCE [LARGE SCALE GENOMIC DNA]</scope>
    <source>
        <strain evidence="10">DSM 25564</strain>
    </source>
</reference>
<accession>A0A5J5IXX2</accession>
<dbReference type="Proteomes" id="UP000327039">
    <property type="component" value="Unassembled WGS sequence"/>
</dbReference>
<dbReference type="EC" id="1.1.1.17" evidence="2"/>
<dbReference type="Gene3D" id="3.40.50.720">
    <property type="entry name" value="NAD(P)-binding Rossmann-like Domain"/>
    <property type="match status" value="1"/>
</dbReference>
<keyword evidence="4" id="KW-0560">Oxidoreductase</keyword>
<dbReference type="InterPro" id="IPR050988">
    <property type="entry name" value="Mannitol_DH/Oxidoreductase"/>
</dbReference>
<evidence type="ECO:0000259" key="7">
    <source>
        <dbReference type="Pfam" id="PF01232"/>
    </source>
</evidence>